<dbReference type="InterPro" id="IPR048028">
    <property type="entry name" value="Psb34-like"/>
</dbReference>
<proteinExistence type="predicted"/>
<organism evidence="2 3">
    <name type="scientific">Roseofilum casamattae BLCC-M143</name>
    <dbReference type="NCBI Taxonomy" id="3022442"/>
    <lineage>
        <taxon>Bacteria</taxon>
        <taxon>Bacillati</taxon>
        <taxon>Cyanobacteriota</taxon>
        <taxon>Cyanophyceae</taxon>
        <taxon>Desertifilales</taxon>
        <taxon>Desertifilaceae</taxon>
        <taxon>Roseofilum</taxon>
        <taxon>Roseofilum casamattae</taxon>
    </lineage>
</organism>
<keyword evidence="1" id="KW-0472">Membrane</keyword>
<evidence type="ECO:0000313" key="3">
    <source>
        <dbReference type="Proteomes" id="UP001232992"/>
    </source>
</evidence>
<evidence type="ECO:0000313" key="2">
    <source>
        <dbReference type="EMBL" id="MDJ1183401.1"/>
    </source>
</evidence>
<dbReference type="Pfam" id="PF26394">
    <property type="entry name" value="Psb34"/>
    <property type="match status" value="1"/>
</dbReference>
<reference evidence="2 3" key="1">
    <citation type="submission" date="2023-01" db="EMBL/GenBank/DDBJ databases">
        <title>Novel diversity within Roseofilum (Cyanobacteria; Desertifilaceae) from marine benthic mats with descriptions of four novel species.</title>
        <authorList>
            <person name="Wang Y."/>
            <person name="Berthold D.E."/>
            <person name="Hu J."/>
            <person name="Lefler F.W."/>
            <person name="Laughinghouse H.D. IV."/>
        </authorList>
    </citation>
    <scope>NUCLEOTIDE SEQUENCE [LARGE SCALE GENOMIC DNA]</scope>
    <source>
        <strain evidence="2 3">BLCC-M143</strain>
    </source>
</reference>
<comment type="caution">
    <text evidence="2">The sequence shown here is derived from an EMBL/GenBank/DDBJ whole genome shotgun (WGS) entry which is preliminary data.</text>
</comment>
<keyword evidence="1" id="KW-0812">Transmembrane</keyword>
<dbReference type="RefSeq" id="WP_283758053.1">
    <property type="nucleotide sequence ID" value="NZ_JAQOSQ010000007.1"/>
</dbReference>
<evidence type="ECO:0000256" key="1">
    <source>
        <dbReference type="SAM" id="Phobius"/>
    </source>
</evidence>
<dbReference type="NCBIfam" id="NF033486">
    <property type="entry name" value="harvest_ssl1498"/>
    <property type="match status" value="1"/>
</dbReference>
<dbReference type="EMBL" id="JAQOSQ010000007">
    <property type="protein sequence ID" value="MDJ1183401.1"/>
    <property type="molecule type" value="Genomic_DNA"/>
</dbReference>
<dbReference type="Proteomes" id="UP001232992">
    <property type="component" value="Unassembled WGS sequence"/>
</dbReference>
<name>A0ABT7BW38_9CYAN</name>
<feature type="transmembrane region" description="Helical" evidence="1">
    <location>
        <begin position="34"/>
        <end position="55"/>
    </location>
</feature>
<sequence length="56" mass="6307">MYTTVNPEGQLNNYANEPEMYYAEYPSYEQQQRYLLQGAIGFLLVAASILIGLAVS</sequence>
<accession>A0ABT7BW38</accession>
<protein>
    <submittedName>
        <fullName evidence="2">Ssl1498 family light-harvesting-like protein</fullName>
    </submittedName>
</protein>
<keyword evidence="3" id="KW-1185">Reference proteome</keyword>
<gene>
    <name evidence="2" type="ORF">PMH09_09330</name>
</gene>
<keyword evidence="1" id="KW-1133">Transmembrane helix</keyword>